<dbReference type="eggNOG" id="COG0394">
    <property type="taxonomic scope" value="Bacteria"/>
</dbReference>
<feature type="domain" description="Phosphotyrosine protein phosphatase I" evidence="5">
    <location>
        <begin position="2"/>
        <end position="200"/>
    </location>
</feature>
<evidence type="ECO:0000256" key="2">
    <source>
        <dbReference type="ARBA" id="ARBA00022801"/>
    </source>
</evidence>
<keyword evidence="3" id="KW-0904">Protein phosphatase</keyword>
<dbReference type="SMART" id="SM00226">
    <property type="entry name" value="LMWPc"/>
    <property type="match status" value="1"/>
</dbReference>
<dbReference type="InterPro" id="IPR023485">
    <property type="entry name" value="Ptyr_pPase"/>
</dbReference>
<dbReference type="STRING" id="1385511.GCA_000425225_00368"/>
<feature type="active site" evidence="4">
    <location>
        <position position="14"/>
    </location>
</feature>
<dbReference type="InterPro" id="IPR036196">
    <property type="entry name" value="Ptyr_pPase_sf"/>
</dbReference>
<comment type="similarity">
    <text evidence="1">Belongs to the low molecular weight phosphotyrosine protein phosphatase family.</text>
</comment>
<dbReference type="RefSeq" id="WP_027447854.1">
    <property type="nucleotide sequence ID" value="NZ_AVPF01000025.1"/>
</dbReference>
<dbReference type="PANTHER" id="PTHR11717">
    <property type="entry name" value="LOW MOLECULAR WEIGHT PROTEIN TYROSINE PHOSPHATASE"/>
    <property type="match status" value="1"/>
</dbReference>
<dbReference type="SUPFAM" id="SSF52788">
    <property type="entry name" value="Phosphotyrosine protein phosphatases I"/>
    <property type="match status" value="1"/>
</dbReference>
<dbReference type="InterPro" id="IPR017867">
    <property type="entry name" value="Tyr_phospatase_low_mol_wt"/>
</dbReference>
<organism evidence="6 7">
    <name type="scientific">Pontibacillus marinus BH030004 = DSM 16465</name>
    <dbReference type="NCBI Taxonomy" id="1385511"/>
    <lineage>
        <taxon>Bacteria</taxon>
        <taxon>Bacillati</taxon>
        <taxon>Bacillota</taxon>
        <taxon>Bacilli</taxon>
        <taxon>Bacillales</taxon>
        <taxon>Bacillaceae</taxon>
        <taxon>Pontibacillus</taxon>
    </lineage>
</organism>
<keyword evidence="2" id="KW-0378">Hydrolase</keyword>
<comment type="caution">
    <text evidence="6">The sequence shown here is derived from an EMBL/GenBank/DDBJ whole genome shotgun (WGS) entry which is preliminary data.</text>
</comment>
<dbReference type="OrthoDB" id="9784339at2"/>
<dbReference type="Gene3D" id="3.40.50.2300">
    <property type="match status" value="2"/>
</dbReference>
<keyword evidence="7" id="KW-1185">Reference proteome</keyword>
<evidence type="ECO:0000313" key="6">
    <source>
        <dbReference type="EMBL" id="KGX87268.1"/>
    </source>
</evidence>
<evidence type="ECO:0000256" key="4">
    <source>
        <dbReference type="PIRSR" id="PIRSR617867-1"/>
    </source>
</evidence>
<dbReference type="Pfam" id="PF01451">
    <property type="entry name" value="LMWPc"/>
    <property type="match status" value="1"/>
</dbReference>
<evidence type="ECO:0000313" key="7">
    <source>
        <dbReference type="Proteomes" id="UP000030403"/>
    </source>
</evidence>
<feature type="active site" description="Nucleophile" evidence="4">
    <location>
        <position position="8"/>
    </location>
</feature>
<dbReference type="EMBL" id="AVPF01000025">
    <property type="protein sequence ID" value="KGX87268.1"/>
    <property type="molecule type" value="Genomic_DNA"/>
</dbReference>
<reference evidence="6 7" key="1">
    <citation type="submission" date="2013-08" db="EMBL/GenBank/DDBJ databases">
        <authorList>
            <person name="Huang J."/>
            <person name="Wang G."/>
        </authorList>
    </citation>
    <scope>NUCLEOTIDE SEQUENCE [LARGE SCALE GENOMIC DNA]</scope>
    <source>
        <strain evidence="6 7">BH030004</strain>
    </source>
</reference>
<dbReference type="CDD" id="cd16344">
    <property type="entry name" value="LMWPAP"/>
    <property type="match status" value="1"/>
</dbReference>
<name>A0A0A5G7W6_9BACI</name>
<sequence length="204" mass="23469">MKHILFVCTGNTCRSPMAEALLKKKDPNIEVRSAGIFAHNGSPASQGTVEALKGQGVELNHRSQPVTKELLQWADIVLTMTKQHKQNLILEFPKFEEIIFTLKEYVLEGHEGDWERLKQVYSTLEDKKTVFLQKNKHKYDNNTELEKALWSHLKEEIELIKEIESTLPNIDVSDPFGGSLDTYERTLSEIEKHIELLVKKLDNE</sequence>
<protein>
    <submittedName>
        <fullName evidence="6">Protein tyrosine phosphatase</fullName>
    </submittedName>
</protein>
<dbReference type="InterPro" id="IPR050438">
    <property type="entry name" value="LMW_PTPase"/>
</dbReference>
<gene>
    <name evidence="6" type="ORF">N783_10060</name>
</gene>
<dbReference type="PRINTS" id="PR00719">
    <property type="entry name" value="LMWPTPASE"/>
</dbReference>
<evidence type="ECO:0000259" key="5">
    <source>
        <dbReference type="SMART" id="SM00226"/>
    </source>
</evidence>
<evidence type="ECO:0000256" key="3">
    <source>
        <dbReference type="ARBA" id="ARBA00022912"/>
    </source>
</evidence>
<dbReference type="Proteomes" id="UP000030403">
    <property type="component" value="Unassembled WGS sequence"/>
</dbReference>
<dbReference type="PANTHER" id="PTHR11717:SF31">
    <property type="entry name" value="LOW MOLECULAR WEIGHT PROTEIN-TYROSINE-PHOSPHATASE ETP-RELATED"/>
    <property type="match status" value="1"/>
</dbReference>
<dbReference type="AlphaFoldDB" id="A0A0A5G7W6"/>
<evidence type="ECO:0000256" key="1">
    <source>
        <dbReference type="ARBA" id="ARBA00011063"/>
    </source>
</evidence>
<dbReference type="GO" id="GO:0004725">
    <property type="term" value="F:protein tyrosine phosphatase activity"/>
    <property type="evidence" value="ECO:0007669"/>
    <property type="project" value="InterPro"/>
</dbReference>
<accession>A0A0A5G7W6</accession>
<proteinExistence type="inferred from homology"/>